<evidence type="ECO:0000313" key="2">
    <source>
        <dbReference type="EMBL" id="OQE42305.1"/>
    </source>
</evidence>
<sequence length="402" mass="44895">MPRRSSRPDSASPEAPVAPKRRASARLSAAEPEVKRVKSNVDLTLRQTKSTTSKSKYFEPEDSDEPESESDASEGESSGSVYEEAREESPAEETEPEELFDTDEDAKKNPSAKAKQRQSTSSGSNPVKGEELWREGVRAGLEPGQEVIIAKPKARDAGKTPYQDEMLHPNTRLFLIDLAGNNDRQWLKAHDPDYRAAKKDFETFVESLTPKITEVDATVPELPIKDLVFRIHRDVRFSKNPLPYKTHFSAAWSRTGKKGPYAAYYVHFQPGSCFVGCGLWNPESEPLALLREEIDENSVALKRVLRAADMRREFLKGASDDDDAVVEAFTHHNRESALKTKPKGYEADNKNIKLLRLRSFTIGKPIADDELTGDDAQEKIAALVGVMEPFVTYLNSVVMPDT</sequence>
<accession>A0A1V6UV83</accession>
<name>A0A1V6UV83_9EURO</name>
<evidence type="ECO:0000256" key="1">
    <source>
        <dbReference type="SAM" id="MobiDB-lite"/>
    </source>
</evidence>
<proteinExistence type="predicted"/>
<dbReference type="InterPro" id="IPR012808">
    <property type="entry name" value="CHP02453"/>
</dbReference>
<feature type="compositionally biased region" description="Acidic residues" evidence="1">
    <location>
        <begin position="60"/>
        <end position="74"/>
    </location>
</feature>
<dbReference type="Pfam" id="PF09365">
    <property type="entry name" value="DUF2461"/>
    <property type="match status" value="1"/>
</dbReference>
<dbReference type="NCBIfam" id="TIGR02453">
    <property type="entry name" value="TIGR02453 family protein"/>
    <property type="match status" value="1"/>
</dbReference>
<feature type="compositionally biased region" description="Acidic residues" evidence="1">
    <location>
        <begin position="90"/>
        <end position="104"/>
    </location>
</feature>
<organism evidence="2 3">
    <name type="scientific">Penicillium coprophilum</name>
    <dbReference type="NCBI Taxonomy" id="36646"/>
    <lineage>
        <taxon>Eukaryota</taxon>
        <taxon>Fungi</taxon>
        <taxon>Dikarya</taxon>
        <taxon>Ascomycota</taxon>
        <taxon>Pezizomycotina</taxon>
        <taxon>Eurotiomycetes</taxon>
        <taxon>Eurotiomycetidae</taxon>
        <taxon>Eurotiales</taxon>
        <taxon>Aspergillaceae</taxon>
        <taxon>Penicillium</taxon>
    </lineage>
</organism>
<gene>
    <name evidence="2" type="ORF">PENCOP_c004G00841</name>
</gene>
<protein>
    <recommendedName>
        <fullName evidence="4">TIGR02453 family protein</fullName>
    </recommendedName>
</protein>
<dbReference type="AlphaFoldDB" id="A0A1V6UV83"/>
<dbReference type="Proteomes" id="UP000191500">
    <property type="component" value="Unassembled WGS sequence"/>
</dbReference>
<evidence type="ECO:0008006" key="4">
    <source>
        <dbReference type="Google" id="ProtNLM"/>
    </source>
</evidence>
<dbReference type="EMBL" id="MDDG01000004">
    <property type="protein sequence ID" value="OQE42305.1"/>
    <property type="molecule type" value="Genomic_DNA"/>
</dbReference>
<keyword evidence="3" id="KW-1185">Reference proteome</keyword>
<feature type="compositionally biased region" description="Polar residues" evidence="1">
    <location>
        <begin position="41"/>
        <end position="55"/>
    </location>
</feature>
<evidence type="ECO:0000313" key="3">
    <source>
        <dbReference type="Proteomes" id="UP000191500"/>
    </source>
</evidence>
<comment type="caution">
    <text evidence="2">The sequence shown here is derived from an EMBL/GenBank/DDBJ whole genome shotgun (WGS) entry which is preliminary data.</text>
</comment>
<reference evidence="3" key="1">
    <citation type="journal article" date="2017" name="Nat. Microbiol.">
        <title>Global analysis of biosynthetic gene clusters reveals vast potential of secondary metabolite production in Penicillium species.</title>
        <authorList>
            <person name="Nielsen J.C."/>
            <person name="Grijseels S."/>
            <person name="Prigent S."/>
            <person name="Ji B."/>
            <person name="Dainat J."/>
            <person name="Nielsen K.F."/>
            <person name="Frisvad J.C."/>
            <person name="Workman M."/>
            <person name="Nielsen J."/>
        </authorList>
    </citation>
    <scope>NUCLEOTIDE SEQUENCE [LARGE SCALE GENOMIC DNA]</scope>
    <source>
        <strain evidence="3">IBT 31321</strain>
    </source>
</reference>
<dbReference type="PANTHER" id="PTHR36452:SF1">
    <property type="entry name" value="DUF2461 DOMAIN-CONTAINING PROTEIN"/>
    <property type="match status" value="1"/>
</dbReference>
<dbReference type="PANTHER" id="PTHR36452">
    <property type="entry name" value="CHROMOSOME 12, WHOLE GENOME SHOTGUN SEQUENCE"/>
    <property type="match status" value="1"/>
</dbReference>
<dbReference type="STRING" id="36646.A0A1V6UV83"/>
<feature type="region of interest" description="Disordered" evidence="1">
    <location>
        <begin position="1"/>
        <end position="131"/>
    </location>
</feature>